<keyword evidence="6" id="KW-1185">Reference proteome</keyword>
<dbReference type="SUPFAM" id="SSF158710">
    <property type="entry name" value="PSPTO4464-like"/>
    <property type="match status" value="1"/>
</dbReference>
<gene>
    <name evidence="5" type="ORF">CAY53_07295</name>
</gene>
<keyword evidence="4" id="KW-0694">RNA-binding</keyword>
<dbReference type="GO" id="GO:0019843">
    <property type="term" value="F:rRNA binding"/>
    <property type="evidence" value="ECO:0007669"/>
    <property type="project" value="UniProtKB-KW"/>
</dbReference>
<dbReference type="KEGG" id="deo:CAY53_07295"/>
<dbReference type="EMBL" id="CP021255">
    <property type="protein sequence ID" value="AVD71299.1"/>
    <property type="molecule type" value="Genomic_DNA"/>
</dbReference>
<evidence type="ECO:0000313" key="6">
    <source>
        <dbReference type="Proteomes" id="UP000239867"/>
    </source>
</evidence>
<protein>
    <recommendedName>
        <fullName evidence="7">DUF615 domain-containing protein</fullName>
    </recommendedName>
</protein>
<dbReference type="PANTHER" id="PTHR38101">
    <property type="entry name" value="UPF0307 PROTEIN YJGA"/>
    <property type="match status" value="1"/>
</dbReference>
<proteinExistence type="predicted"/>
<evidence type="ECO:0000256" key="2">
    <source>
        <dbReference type="ARBA" id="ARBA00022517"/>
    </source>
</evidence>
<evidence type="ECO:0000313" key="5">
    <source>
        <dbReference type="EMBL" id="AVD71299.1"/>
    </source>
</evidence>
<dbReference type="PANTHER" id="PTHR38101:SF1">
    <property type="entry name" value="UPF0307 PROTEIN YJGA"/>
    <property type="match status" value="1"/>
</dbReference>
<keyword evidence="1" id="KW-0963">Cytoplasm</keyword>
<dbReference type="AlphaFoldDB" id="A0A2L1GNQ1"/>
<evidence type="ECO:0000256" key="3">
    <source>
        <dbReference type="ARBA" id="ARBA00022730"/>
    </source>
</evidence>
<accession>A0A2L1GNQ1</accession>
<dbReference type="RefSeq" id="WP_104936566.1">
    <property type="nucleotide sequence ID" value="NZ_CP021255.1"/>
</dbReference>
<reference evidence="5 6" key="1">
    <citation type="journal article" date="2018" name="MBio">
        <title>Insights into the evolution of host association through the isolation and characterization of a novel human periodontal pathobiont, Desulfobulbus oralis.</title>
        <authorList>
            <person name="Cross K.L."/>
            <person name="Chirania P."/>
            <person name="Xiong W."/>
            <person name="Beall C.J."/>
            <person name="Elkins J.G."/>
            <person name="Giannone R.J."/>
            <person name="Griffen A.L."/>
            <person name="Guss A.M."/>
            <person name="Hettich R.L."/>
            <person name="Joshi S.S."/>
            <person name="Mokrzan E.M."/>
            <person name="Martin R.K."/>
            <person name="Zhulin I.B."/>
            <person name="Leys E.J."/>
            <person name="Podar M."/>
        </authorList>
    </citation>
    <scope>NUCLEOTIDE SEQUENCE [LARGE SCALE GENOMIC DNA]</scope>
    <source>
        <strain evidence="5 6">ORNL</strain>
    </source>
</reference>
<dbReference type="Proteomes" id="UP000239867">
    <property type="component" value="Chromosome"/>
</dbReference>
<dbReference type="GO" id="GO:0042254">
    <property type="term" value="P:ribosome biogenesis"/>
    <property type="evidence" value="ECO:0007669"/>
    <property type="project" value="UniProtKB-KW"/>
</dbReference>
<dbReference type="InterPro" id="IPR006839">
    <property type="entry name" value="DarP"/>
</dbReference>
<keyword evidence="2" id="KW-0690">Ribosome biogenesis</keyword>
<sequence>MALSRSAQKRQRRQVERLAAGLAALPANLHAAMPCSEELAHQIRAAAGMKGGARQRQMKYVSKLLAASGQEEALARFLAQHQGRAAAEAHNLHQIESCRDALITEALALAAENGQGNPGETWSSQVLGELQATLPELDSRALLLLAGRFAATRDPRYSREIFRTFKAAFAAKERAAADRMPS</sequence>
<name>A0A2L1GNQ1_9BACT</name>
<evidence type="ECO:0000256" key="1">
    <source>
        <dbReference type="ARBA" id="ARBA00022490"/>
    </source>
</evidence>
<evidence type="ECO:0008006" key="7">
    <source>
        <dbReference type="Google" id="ProtNLM"/>
    </source>
</evidence>
<dbReference type="GO" id="GO:0005829">
    <property type="term" value="C:cytosol"/>
    <property type="evidence" value="ECO:0007669"/>
    <property type="project" value="TreeGrafter"/>
</dbReference>
<dbReference type="OrthoDB" id="5431727at2"/>
<keyword evidence="3" id="KW-0699">rRNA-binding</keyword>
<dbReference type="InterPro" id="IPR023153">
    <property type="entry name" value="DarP_sf"/>
</dbReference>
<organism evidence="5 6">
    <name type="scientific">Desulfobulbus oralis</name>
    <dbReference type="NCBI Taxonomy" id="1986146"/>
    <lineage>
        <taxon>Bacteria</taxon>
        <taxon>Pseudomonadati</taxon>
        <taxon>Thermodesulfobacteriota</taxon>
        <taxon>Desulfobulbia</taxon>
        <taxon>Desulfobulbales</taxon>
        <taxon>Desulfobulbaceae</taxon>
        <taxon>Desulfobulbus</taxon>
    </lineage>
</organism>
<evidence type="ECO:0000256" key="4">
    <source>
        <dbReference type="ARBA" id="ARBA00022884"/>
    </source>
</evidence>
<dbReference type="Pfam" id="PF04751">
    <property type="entry name" value="DarP"/>
    <property type="match status" value="1"/>
</dbReference>
<dbReference type="Gene3D" id="1.10.60.30">
    <property type="entry name" value="PSPTO4464-like domains"/>
    <property type="match status" value="1"/>
</dbReference>